<dbReference type="Proteomes" id="UP000574390">
    <property type="component" value="Unassembled WGS sequence"/>
</dbReference>
<dbReference type="GO" id="GO:0051959">
    <property type="term" value="F:dynein light intermediate chain binding"/>
    <property type="evidence" value="ECO:0007669"/>
    <property type="project" value="InterPro"/>
</dbReference>
<keyword evidence="4" id="KW-1185">Reference proteome</keyword>
<comment type="caution">
    <text evidence="2">The sequence shown here is derived from an EMBL/GenBank/DDBJ whole genome shotgun (WGS) entry which is preliminary data.</text>
</comment>
<evidence type="ECO:0000313" key="2">
    <source>
        <dbReference type="EMBL" id="KAF4731869.1"/>
    </source>
</evidence>
<organism evidence="2 4">
    <name type="scientific">Perkinsus olseni</name>
    <name type="common">Perkinsus atlanticus</name>
    <dbReference type="NCBI Taxonomy" id="32597"/>
    <lineage>
        <taxon>Eukaryota</taxon>
        <taxon>Sar</taxon>
        <taxon>Alveolata</taxon>
        <taxon>Perkinsozoa</taxon>
        <taxon>Perkinsea</taxon>
        <taxon>Perkinsida</taxon>
        <taxon>Perkinsidae</taxon>
        <taxon>Perkinsus</taxon>
    </lineage>
</organism>
<feature type="domain" description="Dynein heavy chain 3 AAA+ lid" evidence="1">
    <location>
        <begin position="35"/>
        <end position="113"/>
    </location>
</feature>
<dbReference type="FunFam" id="1.20.920.30:FF:000002">
    <property type="entry name" value="Dynein axonemal heavy chain 3"/>
    <property type="match status" value="1"/>
</dbReference>
<dbReference type="Pfam" id="PF17857">
    <property type="entry name" value="AAA_lid_1"/>
    <property type="match status" value="1"/>
</dbReference>
<feature type="non-terminal residue" evidence="2">
    <location>
        <position position="1"/>
    </location>
</feature>
<accession>A0A7J6SFX6</accession>
<dbReference type="InterPro" id="IPR041589">
    <property type="entry name" value="DNAH3_AAA_lid_1"/>
</dbReference>
<dbReference type="PANTHER" id="PTHR22878:SF68">
    <property type="entry name" value="DYNEIN HEAVY CHAIN 6, AXONEMAL-LIKE"/>
    <property type="match status" value="1"/>
</dbReference>
<dbReference type="InterPro" id="IPR026983">
    <property type="entry name" value="DHC"/>
</dbReference>
<name>A0A7J6SFX6_PEROL</name>
<evidence type="ECO:0000313" key="4">
    <source>
        <dbReference type="Proteomes" id="UP000553632"/>
    </source>
</evidence>
<evidence type="ECO:0000259" key="1">
    <source>
        <dbReference type="Pfam" id="PF17857"/>
    </source>
</evidence>
<gene>
    <name evidence="2" type="primary">DNAH1_20</name>
    <name evidence="3" type="synonym">DNAH1_25</name>
    <name evidence="3" type="ORF">FOZ62_019663</name>
    <name evidence="2" type="ORF">FOZ63_021596</name>
</gene>
<feature type="non-terminal residue" evidence="2">
    <location>
        <position position="165"/>
    </location>
</feature>
<dbReference type="GO" id="GO:0007018">
    <property type="term" value="P:microtubule-based movement"/>
    <property type="evidence" value="ECO:0007669"/>
    <property type="project" value="InterPro"/>
</dbReference>
<dbReference type="GO" id="GO:0045505">
    <property type="term" value="F:dynein intermediate chain binding"/>
    <property type="evidence" value="ECO:0007669"/>
    <property type="project" value="InterPro"/>
</dbReference>
<dbReference type="GO" id="GO:0030286">
    <property type="term" value="C:dynein complex"/>
    <property type="evidence" value="ECO:0007669"/>
    <property type="project" value="InterPro"/>
</dbReference>
<sequence>AIDMQRSSVETIFKTIVEYFLAGFEEPIRALKDPLVSAAYDIFEMVHRELLPTPAKSHYTFNLRDIWKVFQGICSLSPKKVGEVVVVVRCWCHENTRVYGDRLINDEDRAWFNSQCRQRIPLFKGPTEEEVYDKPSLVFGDFLSTGDEKYYVEVEDLSKIQATME</sequence>
<proteinExistence type="predicted"/>
<protein>
    <submittedName>
        <fullName evidence="2">Dynein heavy chain 1, axonemal</fullName>
    </submittedName>
</protein>
<evidence type="ECO:0000313" key="3">
    <source>
        <dbReference type="EMBL" id="KAF4745639.1"/>
    </source>
</evidence>
<dbReference type="Gene3D" id="1.20.920.30">
    <property type="match status" value="1"/>
</dbReference>
<dbReference type="EMBL" id="JABANM010006614">
    <property type="protein sequence ID" value="KAF4745639.1"/>
    <property type="molecule type" value="Genomic_DNA"/>
</dbReference>
<dbReference type="Proteomes" id="UP000553632">
    <property type="component" value="Unassembled WGS sequence"/>
</dbReference>
<reference evidence="4 5" key="1">
    <citation type="submission" date="2020-04" db="EMBL/GenBank/DDBJ databases">
        <title>Perkinsus olseni comparative genomics.</title>
        <authorList>
            <person name="Bogema D.R."/>
        </authorList>
    </citation>
    <scope>NUCLEOTIDE SEQUENCE [LARGE SCALE GENOMIC DNA]</scope>
    <source>
        <strain evidence="3">ATCC PRA-205</strain>
        <strain evidence="2 4">ATCC PRA-207</strain>
    </source>
</reference>
<dbReference type="EMBL" id="JABANO010018424">
    <property type="protein sequence ID" value="KAF4731869.1"/>
    <property type="molecule type" value="Genomic_DNA"/>
</dbReference>
<evidence type="ECO:0000313" key="5">
    <source>
        <dbReference type="Proteomes" id="UP000574390"/>
    </source>
</evidence>
<dbReference type="AlphaFoldDB" id="A0A7J6SFX6"/>
<dbReference type="PANTHER" id="PTHR22878">
    <property type="entry name" value="DYNEIN HEAVY CHAIN 6, AXONEMAL-LIKE-RELATED"/>
    <property type="match status" value="1"/>
</dbReference>